<dbReference type="AlphaFoldDB" id="A0A084JNT2"/>
<dbReference type="GO" id="GO:0016491">
    <property type="term" value="F:oxidoreductase activity"/>
    <property type="evidence" value="ECO:0007669"/>
    <property type="project" value="InterPro"/>
</dbReference>
<evidence type="ECO:0000259" key="1">
    <source>
        <dbReference type="Pfam" id="PF00881"/>
    </source>
</evidence>
<feature type="domain" description="Nitroreductase" evidence="1">
    <location>
        <begin position="66"/>
        <end position="150"/>
    </location>
</feature>
<dbReference type="InterPro" id="IPR000415">
    <property type="entry name" value="Nitroreductase-like"/>
</dbReference>
<evidence type="ECO:0000313" key="2">
    <source>
        <dbReference type="EMBL" id="KEZ90616.1"/>
    </source>
</evidence>
<organism evidence="2 3">
    <name type="scientific">Lacrimispora celerecrescens</name>
    <dbReference type="NCBI Taxonomy" id="29354"/>
    <lineage>
        <taxon>Bacteria</taxon>
        <taxon>Bacillati</taxon>
        <taxon>Bacillota</taxon>
        <taxon>Clostridia</taxon>
        <taxon>Lachnospirales</taxon>
        <taxon>Lachnospiraceae</taxon>
        <taxon>Lacrimispora</taxon>
    </lineage>
</organism>
<dbReference type="Gene3D" id="3.40.109.10">
    <property type="entry name" value="NADH Oxidase"/>
    <property type="match status" value="1"/>
</dbReference>
<dbReference type="CDD" id="cd02151">
    <property type="entry name" value="nitroreductase"/>
    <property type="match status" value="1"/>
</dbReference>
<dbReference type="PANTHER" id="PTHR23026">
    <property type="entry name" value="NADPH NITROREDUCTASE"/>
    <property type="match status" value="1"/>
</dbReference>
<dbReference type="RefSeq" id="WP_038280115.1">
    <property type="nucleotide sequence ID" value="NZ_JPME01000010.1"/>
</dbReference>
<dbReference type="OrthoDB" id="9783470at2"/>
<keyword evidence="3" id="KW-1185">Reference proteome</keyword>
<gene>
    <name evidence="2" type="ORF">IO98_07535</name>
</gene>
<comment type="caution">
    <text evidence="2">The sequence shown here is derived from an EMBL/GenBank/DDBJ whole genome shotgun (WGS) entry which is preliminary data.</text>
</comment>
<dbReference type="STRING" id="29354.IO98_07535"/>
<dbReference type="EMBL" id="JPME01000010">
    <property type="protein sequence ID" value="KEZ90616.1"/>
    <property type="molecule type" value="Genomic_DNA"/>
</dbReference>
<sequence>MLFDILKSRRSIRKFQNKEVEKEKIDVILKSALLSPSSRSIRPWQFIAVTDAVLIRQLSLCRGPASQFLSGAPLAIVVLADKTSSDAWIEDTSIAATIIQLTVQDLDLGSCWIQVRERFHTEQETAGDYIREVLEIPEQYRVECMIAIGYPAEEKKPYEESTLLYQKLHYNKF</sequence>
<accession>A0A084JNT2</accession>
<evidence type="ECO:0000313" key="3">
    <source>
        <dbReference type="Proteomes" id="UP000028525"/>
    </source>
</evidence>
<dbReference type="Proteomes" id="UP000028525">
    <property type="component" value="Unassembled WGS sequence"/>
</dbReference>
<dbReference type="SUPFAM" id="SSF55469">
    <property type="entry name" value="FMN-dependent nitroreductase-like"/>
    <property type="match status" value="1"/>
</dbReference>
<dbReference type="InterPro" id="IPR029479">
    <property type="entry name" value="Nitroreductase"/>
</dbReference>
<dbReference type="PANTHER" id="PTHR23026:SF117">
    <property type="entry name" value="NITROREDUCTASE"/>
    <property type="match status" value="1"/>
</dbReference>
<feature type="domain" description="Nitroreductase" evidence="1">
    <location>
        <begin position="6"/>
        <end position="58"/>
    </location>
</feature>
<name>A0A084JNT2_9FIRM</name>
<dbReference type="InterPro" id="IPR050627">
    <property type="entry name" value="Nitroreductase/BluB"/>
</dbReference>
<protein>
    <submittedName>
        <fullName evidence="2">NAD(P)H nitroreductase</fullName>
    </submittedName>
</protein>
<dbReference type="Pfam" id="PF00881">
    <property type="entry name" value="Nitroreductase"/>
    <property type="match status" value="2"/>
</dbReference>
<proteinExistence type="predicted"/>
<reference evidence="2 3" key="1">
    <citation type="submission" date="2014-07" db="EMBL/GenBank/DDBJ databases">
        <title>Draft genome of Clostridium celerecrescens 152B isolated from sediments associated with methane hydrate from Krishna Godavari basin.</title>
        <authorList>
            <person name="Honkalas V.S."/>
            <person name="Dabir A.P."/>
            <person name="Arora P."/>
            <person name="Dhakephalkar P.K."/>
        </authorList>
    </citation>
    <scope>NUCLEOTIDE SEQUENCE [LARGE SCALE GENOMIC DNA]</scope>
    <source>
        <strain evidence="2 3">152B</strain>
    </source>
</reference>